<keyword evidence="2" id="KW-1185">Reference proteome</keyword>
<dbReference type="eggNOG" id="arCOG00643">
    <property type="taxonomic scope" value="Archaea"/>
</dbReference>
<proteinExistence type="predicted"/>
<dbReference type="InterPro" id="IPR036676">
    <property type="entry name" value="PurM-like_C_sf"/>
</dbReference>
<dbReference type="STRING" id="273063.STK_06180"/>
<protein>
    <submittedName>
        <fullName evidence="1">Uncharacterized protein</fullName>
    </submittedName>
</protein>
<sequence>MHSNMDIFTKFKENLEVYKSMGLNPLSLATGCAVKVDLIDTVYPALEKIKKILEERNITILPREDADIFVSREKMEMKRLINGGEFDADRAITLIQVNQETAGNPDAFSEFLVRVYTSIKTSRKLTIGKGHSIVTTKKDGEVAVLDLFRLEGREEKSYTVANNDTIQIVDPLDNPGSQVQVDVAISNSLNDLFTKGVFQELTVVPVVDAPNSELKKKLLSNYENYVKKYNMNLRNDIQPSVGTLMMGATVVGKSDHELPTFYDKVNENMVIITTRFFGELTPINVHLWSLAVPELIEMMESRGISFSRIEKVKSEALEIMRRPNIHVAKVIYSYLPEFGKSFDEKSHIAMTTDVTGPGIFVIKEFAEKAKVDVELNDIPVIDRDICEFATENFIIPNSTIGTNGAIVMFADKRIADDIMEDLIKVGEKPEIVGYVKGKGNGTVYAPKDVMKLIRRDNVLKQFKIKE</sequence>
<dbReference type="EMBL" id="BA000023">
    <property type="protein sequence ID" value="BAB65616.1"/>
    <property type="molecule type" value="Genomic_DNA"/>
</dbReference>
<dbReference type="InterPro" id="IPR017003">
    <property type="entry name" value="UCP032675"/>
</dbReference>
<organism evidence="1 2">
    <name type="scientific">Sulfurisphaera tokodaii (strain DSM 16993 / JCM 10545 / NBRC 100140 / 7)</name>
    <name type="common">Sulfolobus tokodaii</name>
    <dbReference type="NCBI Taxonomy" id="273063"/>
    <lineage>
        <taxon>Archaea</taxon>
        <taxon>Thermoproteota</taxon>
        <taxon>Thermoprotei</taxon>
        <taxon>Sulfolobales</taxon>
        <taxon>Sulfolobaceae</taxon>
        <taxon>Sulfurisphaera</taxon>
    </lineage>
</organism>
<dbReference type="Proteomes" id="UP000001015">
    <property type="component" value="Chromosome"/>
</dbReference>
<dbReference type="PIRSF" id="PIRSF032675">
    <property type="entry name" value="UCP032675"/>
    <property type="match status" value="1"/>
</dbReference>
<reference evidence="2" key="1">
    <citation type="journal article" date="2001" name="DNA Res.">
        <title>Complete genome sequence of an aerobic thermoacidophilic Crenarchaeon, Sulfolobus tokodaii strain7.</title>
        <authorList>
            <person name="Kawarabayasi Y."/>
            <person name="Hino Y."/>
            <person name="Horikawa H."/>
            <person name="Jin-no K."/>
            <person name="Takahashi M."/>
            <person name="Sekine M."/>
            <person name="Baba S."/>
            <person name="Ankai A."/>
            <person name="Kosugi H."/>
            <person name="Hosoyama A."/>
            <person name="Fukui S."/>
            <person name="Nagai Y."/>
            <person name="Nishijima K."/>
            <person name="Otsuka R."/>
            <person name="Nakazawa H."/>
            <person name="Takamiya M."/>
            <person name="Kato Y."/>
            <person name="Yoshizawa T."/>
            <person name="Tanaka T."/>
            <person name="Kudoh Y."/>
            <person name="Yamazaki J."/>
            <person name="Kushida N."/>
            <person name="Oguchi A."/>
            <person name="Aoki K."/>
            <person name="Masuda S."/>
            <person name="Yanagii M."/>
            <person name="Nishimura M."/>
            <person name="Yamagishi A."/>
            <person name="Oshima T."/>
            <person name="Kikuchi H."/>
        </authorList>
    </citation>
    <scope>NUCLEOTIDE SEQUENCE [LARGE SCALE GENOMIC DNA]</scope>
    <source>
        <strain evidence="2">DSM 16993 / JCM 10545 / NBRC 100140 / 7</strain>
    </source>
</reference>
<evidence type="ECO:0000313" key="2">
    <source>
        <dbReference type="Proteomes" id="UP000001015"/>
    </source>
</evidence>
<dbReference type="PATRIC" id="fig|273063.9.peg.702"/>
<dbReference type="SUPFAM" id="SSF56042">
    <property type="entry name" value="PurM C-terminal domain-like"/>
    <property type="match status" value="1"/>
</dbReference>
<dbReference type="KEGG" id="sto:STK_06180"/>
<gene>
    <name evidence="1" type="primary">ST0618</name>
    <name evidence="1" type="ordered locus">STK_06180</name>
</gene>
<dbReference type="Gene3D" id="3.90.650.10">
    <property type="entry name" value="PurM-like C-terminal domain"/>
    <property type="match status" value="1"/>
</dbReference>
<dbReference type="AlphaFoldDB" id="Q974P1"/>
<accession>Q974P1</accession>
<evidence type="ECO:0000313" key="1">
    <source>
        <dbReference type="EMBL" id="BAB65616.1"/>
    </source>
</evidence>
<dbReference type="NCBIfam" id="NF038049">
    <property type="entry name" value="SelD_rel_HyperS"/>
    <property type="match status" value="1"/>
</dbReference>
<name>Q974P1_SULTO</name>